<dbReference type="InterPro" id="IPR014284">
    <property type="entry name" value="RNA_pol_sigma-70_dom"/>
</dbReference>
<dbReference type="CDD" id="cd06171">
    <property type="entry name" value="Sigma70_r4"/>
    <property type="match status" value="1"/>
</dbReference>
<name>A0ABM8YXI7_9PROT</name>
<reference evidence="2 3" key="1">
    <citation type="submission" date="2021-10" db="EMBL/GenBank/DDBJ databases">
        <authorList>
            <person name="Koch H."/>
        </authorList>
    </citation>
    <scope>NUCLEOTIDE SEQUENCE [LARGE SCALE GENOMIC DNA]</scope>
    <source>
        <strain evidence="2">6680</strain>
    </source>
</reference>
<evidence type="ECO:0000313" key="2">
    <source>
        <dbReference type="EMBL" id="CAG9932259.1"/>
    </source>
</evidence>
<dbReference type="Proteomes" id="UP000839052">
    <property type="component" value="Chromosome"/>
</dbReference>
<dbReference type="EMBL" id="OU912926">
    <property type="protein sequence ID" value="CAG9932259.1"/>
    <property type="molecule type" value="Genomic_DNA"/>
</dbReference>
<dbReference type="Gene3D" id="1.10.10.10">
    <property type="entry name" value="Winged helix-like DNA-binding domain superfamily/Winged helix DNA-binding domain"/>
    <property type="match status" value="1"/>
</dbReference>
<dbReference type="Pfam" id="PF08281">
    <property type="entry name" value="Sigma70_r4_2"/>
    <property type="match status" value="1"/>
</dbReference>
<evidence type="ECO:0000313" key="3">
    <source>
        <dbReference type="Proteomes" id="UP000839052"/>
    </source>
</evidence>
<proteinExistence type="predicted"/>
<accession>A0ABM8YXI7</accession>
<keyword evidence="3" id="KW-1185">Reference proteome</keyword>
<feature type="domain" description="RNA polymerase sigma factor 70 region 4 type 2" evidence="1">
    <location>
        <begin position="1"/>
        <end position="48"/>
    </location>
</feature>
<dbReference type="InterPro" id="IPR036388">
    <property type="entry name" value="WH-like_DNA-bd_sf"/>
</dbReference>
<gene>
    <name evidence="2" type="ORF">NTG6680_1006</name>
</gene>
<dbReference type="SUPFAM" id="SSF88659">
    <property type="entry name" value="Sigma3 and sigma4 domains of RNA polymerase sigma factors"/>
    <property type="match status" value="1"/>
</dbReference>
<protein>
    <submittedName>
        <fullName evidence="2">RNA polymerase sigma factor FecI</fullName>
    </submittedName>
</protein>
<sequence length="54" mass="6155">MLDNLPPKARRAFLLAQLEGLTYAEIAQQLGVSVSMIKQYMLRATQQCYFSLSF</sequence>
<evidence type="ECO:0000259" key="1">
    <source>
        <dbReference type="Pfam" id="PF08281"/>
    </source>
</evidence>
<organism evidence="2 3">
    <name type="scientific">Candidatus Nitrotoga arctica</name>
    <dbReference type="NCBI Taxonomy" id="453162"/>
    <lineage>
        <taxon>Bacteria</taxon>
        <taxon>Pseudomonadati</taxon>
        <taxon>Pseudomonadota</taxon>
        <taxon>Betaproteobacteria</taxon>
        <taxon>Nitrosomonadales</taxon>
        <taxon>Gallionellaceae</taxon>
        <taxon>Candidatus Nitrotoga</taxon>
    </lineage>
</organism>
<dbReference type="InterPro" id="IPR013324">
    <property type="entry name" value="RNA_pol_sigma_r3/r4-like"/>
</dbReference>
<dbReference type="InterPro" id="IPR013249">
    <property type="entry name" value="RNA_pol_sigma70_r4_t2"/>
</dbReference>
<dbReference type="NCBIfam" id="TIGR02937">
    <property type="entry name" value="sigma70-ECF"/>
    <property type="match status" value="1"/>
</dbReference>